<accession>A0ABU5QXY6</accession>
<dbReference type="EMBL" id="JAYFSI010000001">
    <property type="protein sequence ID" value="MEA5358505.1"/>
    <property type="molecule type" value="Genomic_DNA"/>
</dbReference>
<evidence type="ECO:0000256" key="2">
    <source>
        <dbReference type="ARBA" id="ARBA00023125"/>
    </source>
</evidence>
<organism evidence="5 6">
    <name type="scientific">Amycolatopsis heterodermiae</name>
    <dbReference type="NCBI Taxonomy" id="3110235"/>
    <lineage>
        <taxon>Bacteria</taxon>
        <taxon>Bacillati</taxon>
        <taxon>Actinomycetota</taxon>
        <taxon>Actinomycetes</taxon>
        <taxon>Pseudonocardiales</taxon>
        <taxon>Pseudonocardiaceae</taxon>
        <taxon>Amycolatopsis</taxon>
    </lineage>
</organism>
<dbReference type="SUPFAM" id="SSF46785">
    <property type="entry name" value="Winged helix' DNA-binding domain"/>
    <property type="match status" value="1"/>
</dbReference>
<proteinExistence type="predicted"/>
<dbReference type="InterPro" id="IPR036390">
    <property type="entry name" value="WH_DNA-bd_sf"/>
</dbReference>
<dbReference type="RefSeq" id="WP_323323361.1">
    <property type="nucleotide sequence ID" value="NZ_JAYFSI010000001.1"/>
</dbReference>
<sequence>MEPLTADLFAPQCLSAETPFRIGDKWGGMVVVCLKDGPRRFSELRVPLRTVSPKVLAATLKALERDGMITRKTYDENPPRVEYALTDLGRTLFEPMDRCREWAEKYLPSLLKARQAYDRAD</sequence>
<keyword evidence="1" id="KW-0805">Transcription regulation</keyword>
<gene>
    <name evidence="5" type="ORF">VA596_03075</name>
</gene>
<dbReference type="PANTHER" id="PTHR33204">
    <property type="entry name" value="TRANSCRIPTIONAL REGULATOR, MARR FAMILY"/>
    <property type="match status" value="1"/>
</dbReference>
<keyword evidence="3" id="KW-0804">Transcription</keyword>
<dbReference type="InterPro" id="IPR002577">
    <property type="entry name" value="HTH_HxlR"/>
</dbReference>
<feature type="domain" description="HTH hxlR-type" evidence="4">
    <location>
        <begin position="13"/>
        <end position="111"/>
    </location>
</feature>
<dbReference type="Gene3D" id="1.10.10.10">
    <property type="entry name" value="Winged helix-like DNA-binding domain superfamily/Winged helix DNA-binding domain"/>
    <property type="match status" value="1"/>
</dbReference>
<dbReference type="PROSITE" id="PS51118">
    <property type="entry name" value="HTH_HXLR"/>
    <property type="match status" value="1"/>
</dbReference>
<dbReference type="InterPro" id="IPR036388">
    <property type="entry name" value="WH-like_DNA-bd_sf"/>
</dbReference>
<dbReference type="PANTHER" id="PTHR33204:SF37">
    <property type="entry name" value="HTH-TYPE TRANSCRIPTIONAL REGULATOR YODB"/>
    <property type="match status" value="1"/>
</dbReference>
<evidence type="ECO:0000256" key="1">
    <source>
        <dbReference type="ARBA" id="ARBA00023015"/>
    </source>
</evidence>
<keyword evidence="6" id="KW-1185">Reference proteome</keyword>
<keyword evidence="2" id="KW-0238">DNA-binding</keyword>
<evidence type="ECO:0000313" key="6">
    <source>
        <dbReference type="Proteomes" id="UP001304298"/>
    </source>
</evidence>
<protein>
    <submittedName>
        <fullName evidence="5">Helix-turn-helix domain-containing protein</fullName>
    </submittedName>
</protein>
<reference evidence="5 6" key="1">
    <citation type="submission" date="2023-12" db="EMBL/GenBank/DDBJ databases">
        <title>Amycolatopsis sp. V23-08.</title>
        <authorList>
            <person name="Somphong A."/>
        </authorList>
    </citation>
    <scope>NUCLEOTIDE SEQUENCE [LARGE SCALE GENOMIC DNA]</scope>
    <source>
        <strain evidence="5 6">V23-08</strain>
    </source>
</reference>
<comment type="caution">
    <text evidence="5">The sequence shown here is derived from an EMBL/GenBank/DDBJ whole genome shotgun (WGS) entry which is preliminary data.</text>
</comment>
<name>A0ABU5QXY6_9PSEU</name>
<dbReference type="Proteomes" id="UP001304298">
    <property type="component" value="Unassembled WGS sequence"/>
</dbReference>
<evidence type="ECO:0000256" key="3">
    <source>
        <dbReference type="ARBA" id="ARBA00023163"/>
    </source>
</evidence>
<evidence type="ECO:0000259" key="4">
    <source>
        <dbReference type="PROSITE" id="PS51118"/>
    </source>
</evidence>
<dbReference type="Pfam" id="PF01638">
    <property type="entry name" value="HxlR"/>
    <property type="match status" value="1"/>
</dbReference>
<evidence type="ECO:0000313" key="5">
    <source>
        <dbReference type="EMBL" id="MEA5358505.1"/>
    </source>
</evidence>